<dbReference type="InterPro" id="IPR000847">
    <property type="entry name" value="LysR_HTH_N"/>
</dbReference>
<dbReference type="AlphaFoldDB" id="B0KJN8"/>
<dbReference type="PANTHER" id="PTHR30346:SF0">
    <property type="entry name" value="HCA OPERON TRANSCRIPTIONAL ACTIVATOR HCAR"/>
    <property type="match status" value="1"/>
</dbReference>
<keyword evidence="3" id="KW-0238">DNA-binding</keyword>
<dbReference type="GO" id="GO:0003677">
    <property type="term" value="F:DNA binding"/>
    <property type="evidence" value="ECO:0007669"/>
    <property type="project" value="UniProtKB-KW"/>
</dbReference>
<dbReference type="PANTHER" id="PTHR30346">
    <property type="entry name" value="TRANSCRIPTIONAL DUAL REGULATOR HCAR-RELATED"/>
    <property type="match status" value="1"/>
</dbReference>
<proteinExistence type="inferred from homology"/>
<dbReference type="PRINTS" id="PR00039">
    <property type="entry name" value="HTHLYSR"/>
</dbReference>
<evidence type="ECO:0000256" key="4">
    <source>
        <dbReference type="ARBA" id="ARBA00023163"/>
    </source>
</evidence>
<dbReference type="SUPFAM" id="SSF46785">
    <property type="entry name" value="Winged helix' DNA-binding domain"/>
    <property type="match status" value="1"/>
</dbReference>
<dbReference type="HOGENOM" id="CLU_039613_6_4_6"/>
<dbReference type="Gene3D" id="3.40.190.10">
    <property type="entry name" value="Periplasmic binding protein-like II"/>
    <property type="match status" value="2"/>
</dbReference>
<protein>
    <submittedName>
        <fullName evidence="6">Transcriptional regulator, LysR family</fullName>
    </submittedName>
</protein>
<reference evidence="6 7" key="1">
    <citation type="submission" date="2008-01" db="EMBL/GenBank/DDBJ databases">
        <title>Complete sequence of Pseudomonas putida GB-1.</title>
        <authorList>
            <consortium name="US DOE Joint Genome Institute"/>
            <person name="Copeland A."/>
            <person name="Lucas S."/>
            <person name="Lapidus A."/>
            <person name="Barry K."/>
            <person name="Glavina del Rio T."/>
            <person name="Dalin E."/>
            <person name="Tice H."/>
            <person name="Pitluck S."/>
            <person name="Bruce D."/>
            <person name="Goodwin L."/>
            <person name="Chertkov O."/>
            <person name="Brettin T."/>
            <person name="Detter J.C."/>
            <person name="Han C."/>
            <person name="Kuske C.R."/>
            <person name="Schmutz J."/>
            <person name="Larimer F."/>
            <person name="Land M."/>
            <person name="Hauser L."/>
            <person name="Kyrpides N."/>
            <person name="Kim E."/>
            <person name="McCarthy J.K."/>
            <person name="Richardson P."/>
        </authorList>
    </citation>
    <scope>NUCLEOTIDE SEQUENCE [LARGE SCALE GENOMIC DNA]</scope>
    <source>
        <strain evidence="6 7">GB-1</strain>
    </source>
</reference>
<dbReference type="GO" id="GO:0003700">
    <property type="term" value="F:DNA-binding transcription factor activity"/>
    <property type="evidence" value="ECO:0007669"/>
    <property type="project" value="InterPro"/>
</dbReference>
<keyword evidence="4" id="KW-0804">Transcription</keyword>
<dbReference type="Proteomes" id="UP000002157">
    <property type="component" value="Chromosome"/>
</dbReference>
<dbReference type="KEGG" id="ppg:PputGB1_3374"/>
<dbReference type="Pfam" id="PF00126">
    <property type="entry name" value="HTH_1"/>
    <property type="match status" value="1"/>
</dbReference>
<dbReference type="FunFam" id="1.10.10.10:FF:000001">
    <property type="entry name" value="LysR family transcriptional regulator"/>
    <property type="match status" value="1"/>
</dbReference>
<dbReference type="SUPFAM" id="SSF53850">
    <property type="entry name" value="Periplasmic binding protein-like II"/>
    <property type="match status" value="1"/>
</dbReference>
<dbReference type="Gene3D" id="1.10.10.10">
    <property type="entry name" value="Winged helix-like DNA-binding domain superfamily/Winged helix DNA-binding domain"/>
    <property type="match status" value="1"/>
</dbReference>
<evidence type="ECO:0000259" key="5">
    <source>
        <dbReference type="PROSITE" id="PS50931"/>
    </source>
</evidence>
<feature type="domain" description="HTH lysR-type" evidence="5">
    <location>
        <begin position="4"/>
        <end position="62"/>
    </location>
</feature>
<dbReference type="InterPro" id="IPR005119">
    <property type="entry name" value="LysR_subst-bd"/>
</dbReference>
<dbReference type="InterPro" id="IPR036388">
    <property type="entry name" value="WH-like_DNA-bd_sf"/>
</dbReference>
<dbReference type="PROSITE" id="PS50931">
    <property type="entry name" value="HTH_LYSR"/>
    <property type="match status" value="1"/>
</dbReference>
<accession>B0KJN8</accession>
<evidence type="ECO:0000313" key="7">
    <source>
        <dbReference type="Proteomes" id="UP000002157"/>
    </source>
</evidence>
<evidence type="ECO:0000256" key="2">
    <source>
        <dbReference type="ARBA" id="ARBA00023015"/>
    </source>
</evidence>
<comment type="similarity">
    <text evidence="1">Belongs to the LysR transcriptional regulatory family.</text>
</comment>
<name>B0KJN8_PSEPG</name>
<dbReference type="InterPro" id="IPR036390">
    <property type="entry name" value="WH_DNA-bd_sf"/>
</dbReference>
<evidence type="ECO:0000313" key="6">
    <source>
        <dbReference type="EMBL" id="ABY99266.1"/>
    </source>
</evidence>
<evidence type="ECO:0000256" key="3">
    <source>
        <dbReference type="ARBA" id="ARBA00023125"/>
    </source>
</evidence>
<keyword evidence="2" id="KW-0805">Transcription regulation</keyword>
<dbReference type="eggNOG" id="COG0583">
    <property type="taxonomic scope" value="Bacteria"/>
</dbReference>
<sequence>MIGFSFRQLEYFVAVAEHGSISAAARARHVSQPSVSVAIAQLEEALNERLFRRQVSRGLELTSAGTRLLAQARDIIGMAIAMNQKADTVQGSLRGNLSLICFQDLGPYYAPRLLSSFRKQYPEVEVTLFETDLAGVHRHLSAGKAELALTYDIGLDPSLPRQVLAELKPYALIATDHRLAHLAAIPLHELAQECLILEDIAQTREYFLSLFWAHNLQPRTQQYTQTFEMQRGLVAHGYGVALSCTRPAGDHCYDGTPLLCRPLLEAVSPQKVVLAQSGMMHPSPVAEAFKSWVAREIAVGAPAGPSSP</sequence>
<dbReference type="Pfam" id="PF03466">
    <property type="entry name" value="LysR_substrate"/>
    <property type="match status" value="1"/>
</dbReference>
<dbReference type="GO" id="GO:0032993">
    <property type="term" value="C:protein-DNA complex"/>
    <property type="evidence" value="ECO:0007669"/>
    <property type="project" value="TreeGrafter"/>
</dbReference>
<gene>
    <name evidence="6" type="ordered locus">PputGB1_3374</name>
</gene>
<organism evidence="6 7">
    <name type="scientific">Pseudomonas putida (strain GB-1)</name>
    <dbReference type="NCBI Taxonomy" id="76869"/>
    <lineage>
        <taxon>Bacteria</taxon>
        <taxon>Pseudomonadati</taxon>
        <taxon>Pseudomonadota</taxon>
        <taxon>Gammaproteobacteria</taxon>
        <taxon>Pseudomonadales</taxon>
        <taxon>Pseudomonadaceae</taxon>
        <taxon>Pseudomonas</taxon>
    </lineage>
</organism>
<dbReference type="EMBL" id="CP000926">
    <property type="protein sequence ID" value="ABY99266.1"/>
    <property type="molecule type" value="Genomic_DNA"/>
</dbReference>
<evidence type="ECO:0000256" key="1">
    <source>
        <dbReference type="ARBA" id="ARBA00009437"/>
    </source>
</evidence>